<comment type="caution">
    <text evidence="1">The sequence shown here is derived from an EMBL/GenBank/DDBJ whole genome shotgun (WGS) entry which is preliminary data.</text>
</comment>
<accession>A0A939TCM7</accession>
<keyword evidence="2" id="KW-1185">Reference proteome</keyword>
<name>A0A939TCM7_9ACTN</name>
<dbReference type="AlphaFoldDB" id="A0A939TCM7"/>
<protein>
    <submittedName>
        <fullName evidence="1">Uncharacterized protein</fullName>
    </submittedName>
</protein>
<proteinExistence type="predicted"/>
<dbReference type="EMBL" id="JAGEOJ010000013">
    <property type="protein sequence ID" value="MBO2451420.1"/>
    <property type="molecule type" value="Genomic_DNA"/>
</dbReference>
<evidence type="ECO:0000313" key="2">
    <source>
        <dbReference type="Proteomes" id="UP000669179"/>
    </source>
</evidence>
<dbReference type="Proteomes" id="UP000669179">
    <property type="component" value="Unassembled WGS sequence"/>
</dbReference>
<dbReference type="RefSeq" id="WP_208259321.1">
    <property type="nucleotide sequence ID" value="NZ_JAGEOJ010000013.1"/>
</dbReference>
<gene>
    <name evidence="1" type="ORF">J4573_30320</name>
</gene>
<sequence>MPDTAERSAPSPLYALLAMLESRHPGVDSAVVRTTEWLRVNEDEPDRYVRVSCCKAGPWRVVWDADAATFGWDPNSSTCPKAGLPLGPLDDVDRVADQIHDVLCAVSEQIP</sequence>
<reference evidence="1" key="1">
    <citation type="submission" date="2021-03" db="EMBL/GenBank/DDBJ databases">
        <authorList>
            <person name="Kanchanasin P."/>
            <person name="Saeng-In P."/>
            <person name="Phongsopitanun W."/>
            <person name="Yuki M."/>
            <person name="Kudo T."/>
            <person name="Ohkuma M."/>
            <person name="Tanasupawat S."/>
        </authorList>
    </citation>
    <scope>NUCLEOTIDE SEQUENCE</scope>
    <source>
        <strain evidence="1">GKU 128</strain>
    </source>
</reference>
<evidence type="ECO:0000313" key="1">
    <source>
        <dbReference type="EMBL" id="MBO2451420.1"/>
    </source>
</evidence>
<organism evidence="1 2">
    <name type="scientific">Actinomadura barringtoniae</name>
    <dbReference type="NCBI Taxonomy" id="1427535"/>
    <lineage>
        <taxon>Bacteria</taxon>
        <taxon>Bacillati</taxon>
        <taxon>Actinomycetota</taxon>
        <taxon>Actinomycetes</taxon>
        <taxon>Streptosporangiales</taxon>
        <taxon>Thermomonosporaceae</taxon>
        <taxon>Actinomadura</taxon>
    </lineage>
</organism>